<feature type="compositionally biased region" description="Low complexity" evidence="2">
    <location>
        <begin position="187"/>
        <end position="206"/>
    </location>
</feature>
<dbReference type="Proteomes" id="UP000297716">
    <property type="component" value="Unassembled WGS sequence"/>
</dbReference>
<dbReference type="STRING" id="37992.A0A4Z0YVB3"/>
<feature type="compositionally biased region" description="Basic and acidic residues" evidence="2">
    <location>
        <begin position="234"/>
        <end position="253"/>
    </location>
</feature>
<feature type="compositionally biased region" description="Acidic residues" evidence="2">
    <location>
        <begin position="308"/>
        <end position="332"/>
    </location>
</feature>
<evidence type="ECO:0000313" key="4">
    <source>
        <dbReference type="EMBL" id="TGJ88359.1"/>
    </source>
</evidence>
<feature type="domain" description="DUF3835" evidence="3">
    <location>
        <begin position="506"/>
        <end position="581"/>
    </location>
</feature>
<evidence type="ECO:0000313" key="5">
    <source>
        <dbReference type="Proteomes" id="UP000297716"/>
    </source>
</evidence>
<dbReference type="PANTHER" id="PTHR15111">
    <property type="entry name" value="RNA POLYMERASE II SUBUNIT 5-MEDIATING PROTEIN NNX3"/>
    <property type="match status" value="1"/>
</dbReference>
<feature type="region of interest" description="Disordered" evidence="2">
    <location>
        <begin position="308"/>
        <end position="342"/>
    </location>
</feature>
<protein>
    <recommendedName>
        <fullName evidence="3">DUF3835 domain-containing protein</fullName>
    </recommendedName>
</protein>
<feature type="region of interest" description="Disordered" evidence="2">
    <location>
        <begin position="378"/>
        <end position="506"/>
    </location>
</feature>
<feature type="compositionally biased region" description="Polar residues" evidence="2">
    <location>
        <begin position="207"/>
        <end position="217"/>
    </location>
</feature>
<dbReference type="GO" id="GO:0003714">
    <property type="term" value="F:transcription corepressor activity"/>
    <property type="evidence" value="ECO:0007669"/>
    <property type="project" value="TreeGrafter"/>
</dbReference>
<feature type="compositionally biased region" description="Polar residues" evidence="2">
    <location>
        <begin position="429"/>
        <end position="438"/>
    </location>
</feature>
<feature type="region of interest" description="Disordered" evidence="2">
    <location>
        <begin position="178"/>
        <end position="253"/>
    </location>
</feature>
<dbReference type="InterPro" id="IPR024325">
    <property type="entry name" value="DUF3835"/>
</dbReference>
<dbReference type="Pfam" id="PF13758">
    <property type="entry name" value="Prefoldin_3"/>
    <property type="match status" value="1"/>
</dbReference>
<sequence length="584" mass="64820">MTQARDPLQDLERHLGELEEQVDKFIIALDEWQQWKQEYEALRKDVQALSPTATRTALTQTRQAFKGELVNEKELTEIFGHNDSKKPGQVVSTVSNRLDYISTNIATLTKQLEAAENKLAAARVVSNPEATDEDGLPITEISEELDDDDNVVSYSLRQPGNSQPQLLEALEKAGIKELPSGSHEPASGITSDTSKSSPSISSNPNGTEQRPQPNGGSSMKVPKASPPPKKKRVKFAEDTKEADEERPSGTVLRLEELYRKAKDQESIISDPIMPADESPEDAELREDMIRYNKETMLYEMAPIVAELNLEEGSGDDDDGWDYDGSEEDDDEDQWGRSTSGVVDEEYKREMLELKERLSKQTFGEQKASDDDEFAEGIGRIAIRSEKPGSTQNGSNLAAVNGDASVGSASKDEAKKSVRFAPDLDIAEATQPTPLQTQHPEVEPLSDVIERRHSGVNNTKPTSERKPSRFRKERTHDMPAVQTPQVAPEKPTDTTRYAPSGPDGQTLATTILEHEPSNKVKEPDELDANLLHQQVTAEYYKMRNTMIGRQGGFLKENTDPIQPLEEEEGGPKRVSRFKAARLAKS</sequence>
<dbReference type="InterPro" id="IPR039553">
    <property type="entry name" value="Prefoldin-like"/>
</dbReference>
<proteinExistence type="predicted"/>
<dbReference type="OrthoDB" id="21413at2759"/>
<evidence type="ECO:0000259" key="3">
    <source>
        <dbReference type="Pfam" id="PF12927"/>
    </source>
</evidence>
<reference evidence="4 5" key="1">
    <citation type="submission" date="2019-03" db="EMBL/GenBank/DDBJ databases">
        <title>Draft genome sequence of Xylaria hypoxylon DSM 108379, a ubiquitous saprotrophic-parasitic fungi on hardwood.</title>
        <authorList>
            <person name="Buettner E."/>
            <person name="Leonhardt S."/>
            <person name="Gebauer A.M."/>
            <person name="Liers C."/>
            <person name="Hofrichter M."/>
            <person name="Kellner H."/>
        </authorList>
    </citation>
    <scope>NUCLEOTIDE SEQUENCE [LARGE SCALE GENOMIC DNA]</scope>
    <source>
        <strain evidence="4 5">DSM 108379</strain>
    </source>
</reference>
<gene>
    <name evidence="4" type="ORF">E0Z10_g487</name>
</gene>
<evidence type="ECO:0000256" key="2">
    <source>
        <dbReference type="SAM" id="MobiDB-lite"/>
    </source>
</evidence>
<organism evidence="4 5">
    <name type="scientific">Xylaria hypoxylon</name>
    <dbReference type="NCBI Taxonomy" id="37992"/>
    <lineage>
        <taxon>Eukaryota</taxon>
        <taxon>Fungi</taxon>
        <taxon>Dikarya</taxon>
        <taxon>Ascomycota</taxon>
        <taxon>Pezizomycotina</taxon>
        <taxon>Sordariomycetes</taxon>
        <taxon>Xylariomycetidae</taxon>
        <taxon>Xylariales</taxon>
        <taxon>Xylariaceae</taxon>
        <taxon>Xylaria</taxon>
    </lineage>
</organism>
<feature type="compositionally biased region" description="Polar residues" evidence="2">
    <location>
        <begin position="387"/>
        <end position="397"/>
    </location>
</feature>
<evidence type="ECO:0000256" key="1">
    <source>
        <dbReference type="SAM" id="Coils"/>
    </source>
</evidence>
<feature type="coiled-coil region" evidence="1">
    <location>
        <begin position="98"/>
        <end position="125"/>
    </location>
</feature>
<dbReference type="PANTHER" id="PTHR15111:SF0">
    <property type="entry name" value="UNCONVENTIONAL PREFOLDIN RPB5 INTERACTOR 1"/>
    <property type="match status" value="1"/>
</dbReference>
<name>A0A4Z0YVB3_9PEZI</name>
<accession>A0A4Z0YVB3</accession>
<feature type="coiled-coil region" evidence="1">
    <location>
        <begin position="1"/>
        <end position="28"/>
    </location>
</feature>
<dbReference type="Pfam" id="PF12927">
    <property type="entry name" value="DUF3835"/>
    <property type="match status" value="1"/>
</dbReference>
<feature type="region of interest" description="Disordered" evidence="2">
    <location>
        <begin position="550"/>
        <end position="584"/>
    </location>
</feature>
<feature type="compositionally biased region" description="Basic residues" evidence="2">
    <location>
        <begin position="572"/>
        <end position="584"/>
    </location>
</feature>
<dbReference type="GO" id="GO:0019212">
    <property type="term" value="F:phosphatase inhibitor activity"/>
    <property type="evidence" value="ECO:0007669"/>
    <property type="project" value="TreeGrafter"/>
</dbReference>
<keyword evidence="5" id="KW-1185">Reference proteome</keyword>
<keyword evidence="1" id="KW-0175">Coiled coil</keyword>
<dbReference type="GO" id="GO:0000122">
    <property type="term" value="P:negative regulation of transcription by RNA polymerase II"/>
    <property type="evidence" value="ECO:0007669"/>
    <property type="project" value="TreeGrafter"/>
</dbReference>
<dbReference type="AlphaFoldDB" id="A0A4Z0YVB3"/>
<dbReference type="InterPro" id="IPR052255">
    <property type="entry name" value="RNA_pol_II_subunit5-mediator"/>
</dbReference>
<dbReference type="GO" id="GO:0003682">
    <property type="term" value="F:chromatin binding"/>
    <property type="evidence" value="ECO:0007669"/>
    <property type="project" value="TreeGrafter"/>
</dbReference>
<dbReference type="EMBL" id="SKBN01000004">
    <property type="protein sequence ID" value="TGJ88359.1"/>
    <property type="molecule type" value="Genomic_DNA"/>
</dbReference>
<comment type="caution">
    <text evidence="4">The sequence shown here is derived from an EMBL/GenBank/DDBJ whole genome shotgun (WGS) entry which is preliminary data.</text>
</comment>